<dbReference type="Proteomes" id="UP000675379">
    <property type="component" value="Unassembled WGS sequence"/>
</dbReference>
<dbReference type="Gene3D" id="1.20.1250.20">
    <property type="entry name" value="MFS general substrate transporter like domains"/>
    <property type="match status" value="2"/>
</dbReference>
<feature type="transmembrane region" description="Helical" evidence="6">
    <location>
        <begin position="162"/>
        <end position="181"/>
    </location>
</feature>
<keyword evidence="5 6" id="KW-0472">Membrane</keyword>
<name>A0A941HR45_9CLOT</name>
<dbReference type="GO" id="GO:0022857">
    <property type="term" value="F:transmembrane transporter activity"/>
    <property type="evidence" value="ECO:0007669"/>
    <property type="project" value="InterPro"/>
</dbReference>
<dbReference type="RefSeq" id="WP_211801033.1">
    <property type="nucleotide sequence ID" value="NZ_JAGSCS010000008.1"/>
</dbReference>
<evidence type="ECO:0000259" key="7">
    <source>
        <dbReference type="PROSITE" id="PS50850"/>
    </source>
</evidence>
<dbReference type="GO" id="GO:0005886">
    <property type="term" value="C:plasma membrane"/>
    <property type="evidence" value="ECO:0007669"/>
    <property type="project" value="UniProtKB-SubCell"/>
</dbReference>
<reference evidence="8" key="1">
    <citation type="submission" date="2021-04" db="EMBL/GenBank/DDBJ databases">
        <title>Proteiniclasticum sedimins sp. nov., an obligate anaerobic bacterium isolated from anaerobic sludge.</title>
        <authorList>
            <person name="Liu J."/>
        </authorList>
    </citation>
    <scope>NUCLEOTIDE SEQUENCE</scope>
    <source>
        <strain evidence="8">BAD-10</strain>
    </source>
</reference>
<feature type="transmembrane region" description="Helical" evidence="6">
    <location>
        <begin position="329"/>
        <end position="355"/>
    </location>
</feature>
<dbReference type="SUPFAM" id="SSF103473">
    <property type="entry name" value="MFS general substrate transporter"/>
    <property type="match status" value="1"/>
</dbReference>
<proteinExistence type="predicted"/>
<evidence type="ECO:0000256" key="6">
    <source>
        <dbReference type="SAM" id="Phobius"/>
    </source>
</evidence>
<evidence type="ECO:0000256" key="3">
    <source>
        <dbReference type="ARBA" id="ARBA00022692"/>
    </source>
</evidence>
<feature type="transmembrane region" description="Helical" evidence="6">
    <location>
        <begin position="361"/>
        <end position="379"/>
    </location>
</feature>
<keyword evidence="4 6" id="KW-1133">Transmembrane helix</keyword>
<feature type="transmembrane region" description="Helical" evidence="6">
    <location>
        <begin position="135"/>
        <end position="156"/>
    </location>
</feature>
<feature type="transmembrane region" description="Helical" evidence="6">
    <location>
        <begin position="209"/>
        <end position="229"/>
    </location>
</feature>
<accession>A0A941HR45</accession>
<dbReference type="Pfam" id="PF07690">
    <property type="entry name" value="MFS_1"/>
    <property type="match status" value="1"/>
</dbReference>
<evidence type="ECO:0000256" key="2">
    <source>
        <dbReference type="ARBA" id="ARBA00022448"/>
    </source>
</evidence>
<comment type="caution">
    <text evidence="8">The sequence shown here is derived from an EMBL/GenBank/DDBJ whole genome shotgun (WGS) entry which is preliminary data.</text>
</comment>
<dbReference type="PANTHER" id="PTHR23518">
    <property type="entry name" value="C-METHYLTRANSFERASE"/>
    <property type="match status" value="1"/>
</dbReference>
<dbReference type="AlphaFoldDB" id="A0A941HR45"/>
<evidence type="ECO:0000256" key="1">
    <source>
        <dbReference type="ARBA" id="ARBA00004651"/>
    </source>
</evidence>
<feature type="transmembrane region" description="Helical" evidence="6">
    <location>
        <begin position="295"/>
        <end position="317"/>
    </location>
</feature>
<gene>
    <name evidence="8" type="ORF">KCG48_07610</name>
</gene>
<dbReference type="CDD" id="cd17370">
    <property type="entry name" value="MFS_MJ1317_like"/>
    <property type="match status" value="1"/>
</dbReference>
<dbReference type="InterPro" id="IPR011701">
    <property type="entry name" value="MFS"/>
</dbReference>
<comment type="subcellular location">
    <subcellularLocation>
        <location evidence="1">Cell membrane</location>
        <topology evidence="1">Multi-pass membrane protein</topology>
    </subcellularLocation>
</comment>
<protein>
    <submittedName>
        <fullName evidence="8">MFS transporter</fullName>
    </submittedName>
</protein>
<dbReference type="InterPro" id="IPR020846">
    <property type="entry name" value="MFS_dom"/>
</dbReference>
<keyword evidence="2" id="KW-0813">Transport</keyword>
<feature type="transmembrane region" description="Helical" evidence="6">
    <location>
        <begin position="241"/>
        <end position="259"/>
    </location>
</feature>
<feature type="domain" description="Major facilitator superfamily (MFS) profile" evidence="7">
    <location>
        <begin position="3"/>
        <end position="383"/>
    </location>
</feature>
<evidence type="ECO:0000256" key="5">
    <source>
        <dbReference type="ARBA" id="ARBA00023136"/>
    </source>
</evidence>
<keyword evidence="9" id="KW-1185">Reference proteome</keyword>
<dbReference type="EMBL" id="JAGSCS010000008">
    <property type="protein sequence ID" value="MBR0576208.1"/>
    <property type="molecule type" value="Genomic_DNA"/>
</dbReference>
<feature type="transmembrane region" description="Helical" evidence="6">
    <location>
        <begin position="80"/>
        <end position="101"/>
    </location>
</feature>
<organism evidence="8 9">
    <name type="scientific">Proteiniclasticum sediminis</name>
    <dbReference type="NCBI Taxonomy" id="2804028"/>
    <lineage>
        <taxon>Bacteria</taxon>
        <taxon>Bacillati</taxon>
        <taxon>Bacillota</taxon>
        <taxon>Clostridia</taxon>
        <taxon>Eubacteriales</taxon>
        <taxon>Clostridiaceae</taxon>
        <taxon>Proteiniclasticum</taxon>
    </lineage>
</organism>
<dbReference type="PANTHER" id="PTHR23518:SF2">
    <property type="entry name" value="MAJOR FACILITATOR SUPERFAMILY TRANSPORTER"/>
    <property type="match status" value="1"/>
</dbReference>
<sequence length="393" mass="42277">MVNILLLGLISFFSDISAEMVYPLIPLYLTSAFGATPALVGLIEGLAESLASLLKVFSGYVTDKYRHKKRVAFLGYSTGLMYKIALLVAGSWAGVLAARVIDRVGKGIRTAPRDVMVSESAEEGRLGHAFGVHKALDMAGSALGILLAYLLLGQAGTGQYRAIFRLSLIPAVLGLLLFGWVKEKKDHGEARKREPFWKRMGELDGQLKLYLAVAFLFTLGNSSNGFLLLKAKAAGFTDRSVILLYFLYNLTAALLSIPLGKRSDRVGRKRVLVAGYGVFSLVYLGFARATQPGVLTGLFVLYGVYTAMTAGVERAFIAEIAPPDLKGTMLGAHGMLVGLALFPASAVAGLLWNYFGASAPFYYGAGLSLLSALILQLFLRKKGEGSESLREGR</sequence>
<evidence type="ECO:0000313" key="9">
    <source>
        <dbReference type="Proteomes" id="UP000675379"/>
    </source>
</evidence>
<dbReference type="InterPro" id="IPR036259">
    <property type="entry name" value="MFS_trans_sf"/>
</dbReference>
<evidence type="ECO:0000256" key="4">
    <source>
        <dbReference type="ARBA" id="ARBA00022989"/>
    </source>
</evidence>
<evidence type="ECO:0000313" key="8">
    <source>
        <dbReference type="EMBL" id="MBR0576208.1"/>
    </source>
</evidence>
<feature type="transmembrane region" description="Helical" evidence="6">
    <location>
        <begin position="271"/>
        <end position="289"/>
    </location>
</feature>
<dbReference type="PROSITE" id="PS50850">
    <property type="entry name" value="MFS"/>
    <property type="match status" value="1"/>
</dbReference>
<keyword evidence="3 6" id="KW-0812">Transmembrane</keyword>